<feature type="active site" evidence="15">
    <location>
        <position position="500"/>
    </location>
</feature>
<evidence type="ECO:0000313" key="20">
    <source>
        <dbReference type="Proteomes" id="UP001604277"/>
    </source>
</evidence>
<dbReference type="SUPFAM" id="SSF51126">
    <property type="entry name" value="Pectin lyase-like"/>
    <property type="match status" value="1"/>
</dbReference>
<dbReference type="GO" id="GO:0030599">
    <property type="term" value="F:pectinesterase activity"/>
    <property type="evidence" value="ECO:0007669"/>
    <property type="project" value="UniProtKB-UniRule"/>
</dbReference>
<keyword evidence="20" id="KW-1185">Reference proteome</keyword>
<dbReference type="EC" id="3.1.1.11" evidence="5 16"/>
<keyword evidence="7 16" id="KW-0964">Secreted</keyword>
<dbReference type="PANTHER" id="PTHR31707">
    <property type="entry name" value="PECTINESTERASE"/>
    <property type="match status" value="1"/>
</dbReference>
<dbReference type="PROSITE" id="PS00800">
    <property type="entry name" value="PECTINESTERASE_1"/>
    <property type="match status" value="1"/>
</dbReference>
<gene>
    <name evidence="19" type="ORF">Fot_23210</name>
</gene>
<evidence type="ECO:0000259" key="18">
    <source>
        <dbReference type="SMART" id="SM00856"/>
    </source>
</evidence>
<dbReference type="CDD" id="cd15798">
    <property type="entry name" value="PMEI-like_3"/>
    <property type="match status" value="1"/>
</dbReference>
<evidence type="ECO:0000256" key="12">
    <source>
        <dbReference type="ARBA" id="ARBA00023316"/>
    </source>
</evidence>
<evidence type="ECO:0000256" key="11">
    <source>
        <dbReference type="ARBA" id="ARBA00023180"/>
    </source>
</evidence>
<dbReference type="InterPro" id="IPR035513">
    <property type="entry name" value="Invertase/methylesterase_inhib"/>
</dbReference>
<dbReference type="InterPro" id="IPR006501">
    <property type="entry name" value="Pectinesterase_inhib_dom"/>
</dbReference>
<dbReference type="Proteomes" id="UP001604277">
    <property type="component" value="Unassembled WGS sequence"/>
</dbReference>
<evidence type="ECO:0000256" key="2">
    <source>
        <dbReference type="ARBA" id="ARBA00005184"/>
    </source>
</evidence>
<evidence type="ECO:0000256" key="10">
    <source>
        <dbReference type="ARBA" id="ARBA00023157"/>
    </source>
</evidence>
<dbReference type="InterPro" id="IPR012334">
    <property type="entry name" value="Pectin_lyas_fold"/>
</dbReference>
<keyword evidence="10" id="KW-1015">Disulfide bond</keyword>
<keyword evidence="12 16" id="KW-0961">Cell wall biogenesis/degradation</keyword>
<dbReference type="Pfam" id="PF01095">
    <property type="entry name" value="Pectinesterase"/>
    <property type="match status" value="1"/>
</dbReference>
<dbReference type="Pfam" id="PF04043">
    <property type="entry name" value="PMEI"/>
    <property type="match status" value="1"/>
</dbReference>
<keyword evidence="8 16" id="KW-0378">Hydrolase</keyword>
<evidence type="ECO:0000256" key="8">
    <source>
        <dbReference type="ARBA" id="ARBA00022801"/>
    </source>
</evidence>
<sequence length="664" mass="72607">MGFEGSKKKIAIAGFSSILLVAMVVAVTVSVSKSGSSTDSGSPATNNGGDISTSTKAIDSICAPTDYKETCKNSLSSAKNTSDPRELIKVAFNVAEENIAQVIKNSSLLKEAAKDPMTSKALETCKELLETSVDDLKRSFSKVDEFDVTQMEDYVEDLKTWLSAAITYQETCIDGFENTTGDTGEKMKKLLKTASELSSNGLAMVTDISQILGNLQLGGLSRRLLSVRNHEWGGDPTDYPPDSPQRELLSKRNNEWGGDPTDYPPDSPQRQLRSDRNNEWGGDPTDYPPDSPQRESGGLSRRLLSDRNNEWGGDPTDYPPDSPQRQIEIPAFVDGARRKLLAAGPASPKPNAVVAQDGSGTFKTINEALATVPKKNNQTFVIFVKAGIYKETVIIPKKMNKIVLIGEGPTKTRISGSKNYVEGTMTFHTATVAVNADDFTARDIGFENTAGANKHQAVALRISGDKAIVYNCAIDAFQDTLYAHAYRQYYRDCTISGTIDFIFGDAASVFQNCKLVVRKPADNQNCMVTAQGRKDKRGIGAIVLQNCHIVAEPAFLAVKFPPQAFLGRPWKEYSRTIVMQSYIDAFIDPEGWSPWAGTYAIDTCYYGEYQNRGPGSNTANRVTWKGIQKITPQIAESFTPAKYFGGDLWIKPSGFPYVSGMMKV</sequence>
<evidence type="ECO:0000256" key="5">
    <source>
        <dbReference type="ARBA" id="ARBA00013229"/>
    </source>
</evidence>
<evidence type="ECO:0000256" key="6">
    <source>
        <dbReference type="ARBA" id="ARBA00022512"/>
    </source>
</evidence>
<dbReference type="Gene3D" id="2.160.20.10">
    <property type="entry name" value="Single-stranded right-handed beta-helix, Pectin lyase-like"/>
    <property type="match status" value="1"/>
</dbReference>
<evidence type="ECO:0000256" key="1">
    <source>
        <dbReference type="ARBA" id="ARBA00004191"/>
    </source>
</evidence>
<keyword evidence="9 16" id="KW-0063">Aspartyl esterase</keyword>
<dbReference type="EMBL" id="JBFOLJ010000006">
    <property type="protein sequence ID" value="KAL2530609.1"/>
    <property type="molecule type" value="Genomic_DNA"/>
</dbReference>
<keyword evidence="6 16" id="KW-0134">Cell wall</keyword>
<protein>
    <recommendedName>
        <fullName evidence="5 16">Pectinesterase</fullName>
        <ecNumber evidence="5 16">3.1.1.11</ecNumber>
    </recommendedName>
</protein>
<accession>A0ABD1UZW3</accession>
<feature type="region of interest" description="Disordered" evidence="17">
    <location>
        <begin position="232"/>
        <end position="325"/>
    </location>
</feature>
<evidence type="ECO:0000256" key="16">
    <source>
        <dbReference type="RuleBase" id="RU000589"/>
    </source>
</evidence>
<proteinExistence type="inferred from homology"/>
<organism evidence="19 20">
    <name type="scientific">Forsythia ovata</name>
    <dbReference type="NCBI Taxonomy" id="205694"/>
    <lineage>
        <taxon>Eukaryota</taxon>
        <taxon>Viridiplantae</taxon>
        <taxon>Streptophyta</taxon>
        <taxon>Embryophyta</taxon>
        <taxon>Tracheophyta</taxon>
        <taxon>Spermatophyta</taxon>
        <taxon>Magnoliopsida</taxon>
        <taxon>eudicotyledons</taxon>
        <taxon>Gunneridae</taxon>
        <taxon>Pentapetalae</taxon>
        <taxon>asterids</taxon>
        <taxon>lamiids</taxon>
        <taxon>Lamiales</taxon>
        <taxon>Oleaceae</taxon>
        <taxon>Forsythieae</taxon>
        <taxon>Forsythia</taxon>
    </lineage>
</organism>
<evidence type="ECO:0000256" key="15">
    <source>
        <dbReference type="PROSITE-ProRule" id="PRU10040"/>
    </source>
</evidence>
<evidence type="ECO:0000313" key="19">
    <source>
        <dbReference type="EMBL" id="KAL2530609.1"/>
    </source>
</evidence>
<dbReference type="FunFam" id="1.20.140.40:FF:000001">
    <property type="entry name" value="Pectinesterase"/>
    <property type="match status" value="1"/>
</dbReference>
<dbReference type="InterPro" id="IPR033131">
    <property type="entry name" value="Pectinesterase_Asp_AS"/>
</dbReference>
<evidence type="ECO:0000256" key="17">
    <source>
        <dbReference type="SAM" id="MobiDB-lite"/>
    </source>
</evidence>
<dbReference type="AlphaFoldDB" id="A0ABD1UZW3"/>
<comment type="similarity">
    <text evidence="4">In the C-terminal section; belongs to the pectinesterase family.</text>
</comment>
<comment type="pathway">
    <text evidence="2 16">Glycan metabolism; pectin degradation; 2-dehydro-3-deoxy-D-gluconate from pectin: step 1/5.</text>
</comment>
<reference evidence="20" key="1">
    <citation type="submission" date="2024-07" db="EMBL/GenBank/DDBJ databases">
        <title>Two chromosome-level genome assemblies of Korean endemic species Abeliophyllum distichum and Forsythia ovata (Oleaceae).</title>
        <authorList>
            <person name="Jang H."/>
        </authorList>
    </citation>
    <scope>NUCLEOTIDE SEQUENCE [LARGE SCALE GENOMIC DNA]</scope>
</reference>
<name>A0ABD1UZW3_9LAMI</name>
<comment type="catalytic activity">
    <reaction evidence="13 16">
        <text>[(1-&gt;4)-alpha-D-galacturonosyl methyl ester](n) + n H2O = [(1-&gt;4)-alpha-D-galacturonosyl](n) + n methanol + n H(+)</text>
        <dbReference type="Rhea" id="RHEA:22380"/>
        <dbReference type="Rhea" id="RHEA-COMP:14570"/>
        <dbReference type="Rhea" id="RHEA-COMP:14573"/>
        <dbReference type="ChEBI" id="CHEBI:15377"/>
        <dbReference type="ChEBI" id="CHEBI:15378"/>
        <dbReference type="ChEBI" id="CHEBI:17790"/>
        <dbReference type="ChEBI" id="CHEBI:140522"/>
        <dbReference type="ChEBI" id="CHEBI:140523"/>
        <dbReference type="EC" id="3.1.1.11"/>
    </reaction>
</comment>
<evidence type="ECO:0000256" key="7">
    <source>
        <dbReference type="ARBA" id="ARBA00022525"/>
    </source>
</evidence>
<evidence type="ECO:0000256" key="4">
    <source>
        <dbReference type="ARBA" id="ARBA00007786"/>
    </source>
</evidence>
<dbReference type="GO" id="GO:0042545">
    <property type="term" value="P:cell wall modification"/>
    <property type="evidence" value="ECO:0007669"/>
    <property type="project" value="UniProtKB-UniRule"/>
</dbReference>
<evidence type="ECO:0000256" key="13">
    <source>
        <dbReference type="ARBA" id="ARBA00047928"/>
    </source>
</evidence>
<dbReference type="NCBIfam" id="TIGR01614">
    <property type="entry name" value="PME_inhib"/>
    <property type="match status" value="1"/>
</dbReference>
<dbReference type="InterPro" id="IPR018040">
    <property type="entry name" value="Pectinesterase_Tyr_AS"/>
</dbReference>
<dbReference type="InterPro" id="IPR011050">
    <property type="entry name" value="Pectin_lyase_fold/virulence"/>
</dbReference>
<keyword evidence="11" id="KW-0325">Glycoprotein</keyword>
<evidence type="ECO:0000256" key="9">
    <source>
        <dbReference type="ARBA" id="ARBA00023085"/>
    </source>
</evidence>
<comment type="function">
    <text evidence="14 16">Acts in the modification of cell walls via demethylesterification of cell wall pectin.</text>
</comment>
<dbReference type="SMART" id="SM00856">
    <property type="entry name" value="PMEI"/>
    <property type="match status" value="1"/>
</dbReference>
<feature type="domain" description="Pectinesterase inhibitor" evidence="18">
    <location>
        <begin position="53"/>
        <end position="204"/>
    </location>
</feature>
<dbReference type="Gene3D" id="1.20.140.40">
    <property type="entry name" value="Invertase/pectin methylesterase inhibitor family protein"/>
    <property type="match status" value="1"/>
</dbReference>
<evidence type="ECO:0000256" key="3">
    <source>
        <dbReference type="ARBA" id="ARBA00006027"/>
    </source>
</evidence>
<dbReference type="FunFam" id="2.160.20.10:FF:000001">
    <property type="entry name" value="Pectinesterase"/>
    <property type="match status" value="1"/>
</dbReference>
<dbReference type="PROSITE" id="PS00503">
    <property type="entry name" value="PECTINESTERASE_2"/>
    <property type="match status" value="1"/>
</dbReference>
<comment type="caution">
    <text evidence="19">The sequence shown here is derived from an EMBL/GenBank/DDBJ whole genome shotgun (WGS) entry which is preliminary data.</text>
</comment>
<comment type="similarity">
    <text evidence="3">In the N-terminal section; belongs to the PMEI family.</text>
</comment>
<evidence type="ECO:0000256" key="14">
    <source>
        <dbReference type="ARBA" id="ARBA00057335"/>
    </source>
</evidence>
<dbReference type="GO" id="GO:0045490">
    <property type="term" value="P:pectin catabolic process"/>
    <property type="evidence" value="ECO:0007669"/>
    <property type="project" value="UniProtKB-UniRule"/>
</dbReference>
<dbReference type="SUPFAM" id="SSF101148">
    <property type="entry name" value="Plant invertase/pectin methylesterase inhibitor"/>
    <property type="match status" value="1"/>
</dbReference>
<feature type="compositionally biased region" description="Basic and acidic residues" evidence="17">
    <location>
        <begin position="244"/>
        <end position="254"/>
    </location>
</feature>
<comment type="subcellular location">
    <subcellularLocation>
        <location evidence="1 16">Secreted</location>
        <location evidence="1 16">Cell wall</location>
    </subcellularLocation>
</comment>
<dbReference type="InterPro" id="IPR000070">
    <property type="entry name" value="Pectinesterase_cat"/>
</dbReference>